<keyword evidence="3" id="KW-1185">Reference proteome</keyword>
<feature type="domain" description="ABM" evidence="1">
    <location>
        <begin position="14"/>
        <end position="89"/>
    </location>
</feature>
<dbReference type="InterPro" id="IPR011008">
    <property type="entry name" value="Dimeric_a/b-barrel"/>
</dbReference>
<dbReference type="SUPFAM" id="SSF54909">
    <property type="entry name" value="Dimeric alpha+beta barrel"/>
    <property type="match status" value="1"/>
</dbReference>
<proteinExistence type="predicted"/>
<dbReference type="Gene3D" id="3.30.70.100">
    <property type="match status" value="1"/>
</dbReference>
<protein>
    <recommendedName>
        <fullName evidence="1">ABM domain-containing protein</fullName>
    </recommendedName>
</protein>
<name>A0AAD2B6F1_9RALS</name>
<evidence type="ECO:0000259" key="1">
    <source>
        <dbReference type="Pfam" id="PF03992"/>
    </source>
</evidence>
<comment type="caution">
    <text evidence="2">The sequence shown here is derived from an EMBL/GenBank/DDBJ whole genome shotgun (WGS) entry which is preliminary data.</text>
</comment>
<gene>
    <name evidence="2" type="ORF">LMG18091_03946</name>
</gene>
<dbReference type="RefSeq" id="WP_316871123.1">
    <property type="nucleotide sequence ID" value="NZ_CATWAF010000005.1"/>
</dbReference>
<reference evidence="2 3" key="1">
    <citation type="submission" date="2023-07" db="EMBL/GenBank/DDBJ databases">
        <authorList>
            <person name="Peeters C."/>
        </authorList>
    </citation>
    <scope>NUCLEOTIDE SEQUENCE [LARGE SCALE GENOMIC DNA]</scope>
    <source>
        <strain evidence="2 3">LMG 18091</strain>
    </source>
</reference>
<dbReference type="EMBL" id="CATWAF010000005">
    <property type="protein sequence ID" value="CAJ0703500.1"/>
    <property type="molecule type" value="Genomic_DNA"/>
</dbReference>
<accession>A0AAD2B6F1</accession>
<evidence type="ECO:0000313" key="2">
    <source>
        <dbReference type="EMBL" id="CAJ0703500.1"/>
    </source>
</evidence>
<evidence type="ECO:0000313" key="3">
    <source>
        <dbReference type="Proteomes" id="UP001189915"/>
    </source>
</evidence>
<dbReference type="InterPro" id="IPR007138">
    <property type="entry name" value="ABM_dom"/>
</dbReference>
<organism evidence="2 3">
    <name type="scientific">Ralstonia wenshanensis</name>
    <dbReference type="NCBI Taxonomy" id="2842456"/>
    <lineage>
        <taxon>Bacteria</taxon>
        <taxon>Pseudomonadati</taxon>
        <taxon>Pseudomonadota</taxon>
        <taxon>Betaproteobacteria</taxon>
        <taxon>Burkholderiales</taxon>
        <taxon>Burkholderiaceae</taxon>
        <taxon>Ralstonia</taxon>
    </lineage>
</organism>
<dbReference type="Proteomes" id="UP001189915">
    <property type="component" value="Unassembled WGS sequence"/>
</dbReference>
<dbReference type="Pfam" id="PF03992">
    <property type="entry name" value="ABM"/>
    <property type="match status" value="1"/>
</dbReference>
<sequence>MTSAQASDDSHMAVFRIGRFAVPPAAMPAFMERIQQARALLAAQPGCLKSSVLTHTAGATEFNVVSIVEWASLHAMEAAKSAIEAQQIQQGFDPETFRRDLGIRADTTVYSVAPN</sequence>
<dbReference type="AlphaFoldDB" id="A0AAD2B6F1"/>